<dbReference type="PANTHER" id="PTHR45899:SF3">
    <property type="entry name" value="ARF-GAP WITH RHO-GAP DOMAIN, ANK REPEAT AND PH DOMAIN-CONTAINING PROTEIN 1"/>
    <property type="match status" value="1"/>
</dbReference>
<dbReference type="Gene3D" id="2.30.29.30">
    <property type="entry name" value="Pleckstrin-homology domain (PH domain)/Phosphotyrosine-binding domain (PTB)"/>
    <property type="match status" value="1"/>
</dbReference>
<accession>L5LVB8</accession>
<proteinExistence type="predicted"/>
<sequence length="275" mass="30935">MPPSEALQPHSSRSALRTHLEAKYLEGKYRRYHPLFGNQEELDKVLCATVTTTDLAETQALLGCGAEVNCFSGGPEAPTPVALAEQAGQTLKMEFLQNNRTTEVPQLDSMKPLEKHYSVVLPTVSHSDFLYKTTSTAKLLQERLSPPDTHGFEHTFEVYTEGERLYLFGLESADLAREWVKCIAKAFVPPLAEDLLAWDFEWLGYIPYKAGLSLQRAQEGWFSLTGSELHAIFPEGPCKEPLQLRKLQEISVQGDSENQVLVLVERRTLYIHGEQ</sequence>
<dbReference type="GO" id="GO:0008360">
    <property type="term" value="P:regulation of cell shape"/>
    <property type="evidence" value="ECO:0007669"/>
    <property type="project" value="TreeGrafter"/>
</dbReference>
<dbReference type="InterPro" id="IPR052227">
    <property type="entry name" value="Arf-Rho-GAP_ANK-PH_domain"/>
</dbReference>
<dbReference type="EMBL" id="KB107407">
    <property type="protein sequence ID" value="ELK30021.1"/>
    <property type="molecule type" value="Genomic_DNA"/>
</dbReference>
<dbReference type="InterPro" id="IPR011993">
    <property type="entry name" value="PH-like_dom_sf"/>
</dbReference>
<gene>
    <name evidence="1" type="ORF">MDA_GLEAN10001591</name>
</gene>
<dbReference type="GO" id="GO:0005096">
    <property type="term" value="F:GTPase activator activity"/>
    <property type="evidence" value="ECO:0007669"/>
    <property type="project" value="TreeGrafter"/>
</dbReference>
<dbReference type="AlphaFoldDB" id="L5LVB8"/>
<evidence type="ECO:0000313" key="1">
    <source>
        <dbReference type="EMBL" id="ELK30021.1"/>
    </source>
</evidence>
<reference evidence="2" key="1">
    <citation type="journal article" date="2013" name="Science">
        <title>Comparative analysis of bat genomes provides insight into the evolution of flight and immunity.</title>
        <authorList>
            <person name="Zhang G."/>
            <person name="Cowled C."/>
            <person name="Shi Z."/>
            <person name="Huang Z."/>
            <person name="Bishop-Lilly K.A."/>
            <person name="Fang X."/>
            <person name="Wynne J.W."/>
            <person name="Xiong Z."/>
            <person name="Baker M.L."/>
            <person name="Zhao W."/>
            <person name="Tachedjian M."/>
            <person name="Zhu Y."/>
            <person name="Zhou P."/>
            <person name="Jiang X."/>
            <person name="Ng J."/>
            <person name="Yang L."/>
            <person name="Wu L."/>
            <person name="Xiao J."/>
            <person name="Feng Y."/>
            <person name="Chen Y."/>
            <person name="Sun X."/>
            <person name="Zhang Y."/>
            <person name="Marsh G.A."/>
            <person name="Crameri G."/>
            <person name="Broder C.C."/>
            <person name="Frey K.G."/>
            <person name="Wang L.F."/>
            <person name="Wang J."/>
        </authorList>
    </citation>
    <scope>NUCLEOTIDE SEQUENCE [LARGE SCALE GENOMIC DNA]</scope>
</reference>
<protein>
    <submittedName>
        <fullName evidence="1">Arf-GAP with Rho-GAP domain, ANK repeat and PH domain-containing protein 1</fullName>
    </submittedName>
</protein>
<name>L5LVB8_MYODS</name>
<keyword evidence="2" id="KW-1185">Reference proteome</keyword>
<organism evidence="1 2">
    <name type="scientific">Myotis davidii</name>
    <name type="common">David's myotis</name>
    <dbReference type="NCBI Taxonomy" id="225400"/>
    <lineage>
        <taxon>Eukaryota</taxon>
        <taxon>Metazoa</taxon>
        <taxon>Chordata</taxon>
        <taxon>Craniata</taxon>
        <taxon>Vertebrata</taxon>
        <taxon>Euteleostomi</taxon>
        <taxon>Mammalia</taxon>
        <taxon>Eutheria</taxon>
        <taxon>Laurasiatheria</taxon>
        <taxon>Chiroptera</taxon>
        <taxon>Yangochiroptera</taxon>
        <taxon>Vespertilionidae</taxon>
        <taxon>Myotis</taxon>
    </lineage>
</organism>
<dbReference type="Proteomes" id="UP000010556">
    <property type="component" value="Unassembled WGS sequence"/>
</dbReference>
<evidence type="ECO:0000313" key="2">
    <source>
        <dbReference type="Proteomes" id="UP000010556"/>
    </source>
</evidence>
<dbReference type="PANTHER" id="PTHR45899">
    <property type="entry name" value="RHO GTPASE ACTIVATING PROTEIN AT 15B, ISOFORM C"/>
    <property type="match status" value="1"/>
</dbReference>
<dbReference type="GO" id="GO:0005886">
    <property type="term" value="C:plasma membrane"/>
    <property type="evidence" value="ECO:0007669"/>
    <property type="project" value="TreeGrafter"/>
</dbReference>
<dbReference type="SUPFAM" id="SSF50729">
    <property type="entry name" value="PH domain-like"/>
    <property type="match status" value="1"/>
</dbReference>
<dbReference type="GO" id="GO:0005802">
    <property type="term" value="C:trans-Golgi network"/>
    <property type="evidence" value="ECO:0007669"/>
    <property type="project" value="TreeGrafter"/>
</dbReference>
<dbReference type="GO" id="GO:0005547">
    <property type="term" value="F:phosphatidylinositol-3,4,5-trisphosphate binding"/>
    <property type="evidence" value="ECO:0007669"/>
    <property type="project" value="TreeGrafter"/>
</dbReference>